<dbReference type="EMBL" id="BSYO01000036">
    <property type="protein sequence ID" value="GMH29727.1"/>
    <property type="molecule type" value="Genomic_DNA"/>
</dbReference>
<proteinExistence type="predicted"/>
<evidence type="ECO:0000313" key="2">
    <source>
        <dbReference type="Proteomes" id="UP001279734"/>
    </source>
</evidence>
<comment type="caution">
    <text evidence="1">The sequence shown here is derived from an EMBL/GenBank/DDBJ whole genome shotgun (WGS) entry which is preliminary data.</text>
</comment>
<reference evidence="1" key="1">
    <citation type="submission" date="2023-05" db="EMBL/GenBank/DDBJ databases">
        <title>Nepenthes gracilis genome sequencing.</title>
        <authorList>
            <person name="Fukushima K."/>
        </authorList>
    </citation>
    <scope>NUCLEOTIDE SEQUENCE</scope>
    <source>
        <strain evidence="1">SING2019-196</strain>
    </source>
</reference>
<keyword evidence="2" id="KW-1185">Reference proteome</keyword>
<organism evidence="1 2">
    <name type="scientific">Nepenthes gracilis</name>
    <name type="common">Slender pitcher plant</name>
    <dbReference type="NCBI Taxonomy" id="150966"/>
    <lineage>
        <taxon>Eukaryota</taxon>
        <taxon>Viridiplantae</taxon>
        <taxon>Streptophyta</taxon>
        <taxon>Embryophyta</taxon>
        <taxon>Tracheophyta</taxon>
        <taxon>Spermatophyta</taxon>
        <taxon>Magnoliopsida</taxon>
        <taxon>eudicotyledons</taxon>
        <taxon>Gunneridae</taxon>
        <taxon>Pentapetalae</taxon>
        <taxon>Caryophyllales</taxon>
        <taxon>Nepenthaceae</taxon>
        <taxon>Nepenthes</taxon>
    </lineage>
</organism>
<name>A0AAD3Y4X8_NEPGR</name>
<evidence type="ECO:0000313" key="1">
    <source>
        <dbReference type="EMBL" id="GMH29727.1"/>
    </source>
</evidence>
<dbReference type="AlphaFoldDB" id="A0AAD3Y4X8"/>
<sequence length="158" mass="17975">MLSSKVFVTQVTFLYYLFEQYWAVLVATWRHILNDFATSSTLSIQIWHHPFYSTPNPDFTEVEPVVVTSGLPSTITSSHVDSVANDLTSTKFPSVNQAPMASFIPFSYNQYTSGQGMHPTFPELTHYYSPYRVHRNGYNFTRSDKLGYDSWPNPGDAA</sequence>
<protein>
    <submittedName>
        <fullName evidence="1">Uncharacterized protein</fullName>
    </submittedName>
</protein>
<gene>
    <name evidence="1" type="ORF">Nepgr_031570</name>
</gene>
<dbReference type="Proteomes" id="UP001279734">
    <property type="component" value="Unassembled WGS sequence"/>
</dbReference>
<accession>A0AAD3Y4X8</accession>